<accession>A0A1S2L4X9</accession>
<gene>
    <name evidence="1" type="ORF">AWH56_20670</name>
</gene>
<protein>
    <submittedName>
        <fullName evidence="1">Uncharacterized protein</fullName>
    </submittedName>
</protein>
<organism evidence="1">
    <name type="scientific">Anaerobacillus isosaccharinicus</name>
    <dbReference type="NCBI Taxonomy" id="1532552"/>
    <lineage>
        <taxon>Bacteria</taxon>
        <taxon>Bacillati</taxon>
        <taxon>Bacillota</taxon>
        <taxon>Bacilli</taxon>
        <taxon>Bacillales</taxon>
        <taxon>Bacillaceae</taxon>
        <taxon>Anaerobacillus</taxon>
    </lineage>
</organism>
<proteinExistence type="predicted"/>
<dbReference type="EMBL" id="LQXD01000176">
    <property type="protein sequence ID" value="OIJ07431.1"/>
    <property type="molecule type" value="Genomic_DNA"/>
</dbReference>
<dbReference type="RefSeq" id="WP_071318845.1">
    <property type="nucleotide sequence ID" value="NZ_CP063356.2"/>
</dbReference>
<dbReference type="OrthoDB" id="2973087at2"/>
<sequence length="76" mass="9230">MINKFETRYFYLESPYDEKFIKWNTVEGIISDDILNKYDIITSLMIQDIRDKFGEEFDVWEISMNDFEMKVKPSTD</sequence>
<evidence type="ECO:0000313" key="1">
    <source>
        <dbReference type="EMBL" id="OIJ07431.1"/>
    </source>
</evidence>
<comment type="caution">
    <text evidence="1">The sequence shown here is derived from an EMBL/GenBank/DDBJ whole genome shotgun (WGS) entry which is preliminary data.</text>
</comment>
<reference evidence="1" key="1">
    <citation type="submission" date="2016-10" db="EMBL/GenBank/DDBJ databases">
        <title>Draft genome sequences of four alkaliphilic bacteria belonging to the Anaerobacillus genus.</title>
        <authorList>
            <person name="Bassil N.M."/>
            <person name="Lloyd J.R."/>
        </authorList>
    </citation>
    <scope>NUCLEOTIDE SEQUENCE [LARGE SCALE GENOMIC DNA]</scope>
    <source>
        <strain evidence="1">NB2006</strain>
    </source>
</reference>
<name>A0A1S2L4X9_9BACI</name>
<dbReference type="AlphaFoldDB" id="A0A1S2L4X9"/>